<name>A0ACD3A296_9AGAR</name>
<reference evidence="1 2" key="1">
    <citation type="journal article" date="2019" name="Nat. Ecol. Evol.">
        <title>Megaphylogeny resolves global patterns of mushroom evolution.</title>
        <authorList>
            <person name="Varga T."/>
            <person name="Krizsan K."/>
            <person name="Foldi C."/>
            <person name="Dima B."/>
            <person name="Sanchez-Garcia M."/>
            <person name="Sanchez-Ramirez S."/>
            <person name="Szollosi G.J."/>
            <person name="Szarkandi J.G."/>
            <person name="Papp V."/>
            <person name="Albert L."/>
            <person name="Andreopoulos W."/>
            <person name="Angelini C."/>
            <person name="Antonin V."/>
            <person name="Barry K.W."/>
            <person name="Bougher N.L."/>
            <person name="Buchanan P."/>
            <person name="Buyck B."/>
            <person name="Bense V."/>
            <person name="Catcheside P."/>
            <person name="Chovatia M."/>
            <person name="Cooper J."/>
            <person name="Damon W."/>
            <person name="Desjardin D."/>
            <person name="Finy P."/>
            <person name="Geml J."/>
            <person name="Haridas S."/>
            <person name="Hughes K."/>
            <person name="Justo A."/>
            <person name="Karasinski D."/>
            <person name="Kautmanova I."/>
            <person name="Kiss B."/>
            <person name="Kocsube S."/>
            <person name="Kotiranta H."/>
            <person name="LaButti K.M."/>
            <person name="Lechner B.E."/>
            <person name="Liimatainen K."/>
            <person name="Lipzen A."/>
            <person name="Lukacs Z."/>
            <person name="Mihaltcheva S."/>
            <person name="Morgado L.N."/>
            <person name="Niskanen T."/>
            <person name="Noordeloos M.E."/>
            <person name="Ohm R.A."/>
            <person name="Ortiz-Santana B."/>
            <person name="Ovrebo C."/>
            <person name="Racz N."/>
            <person name="Riley R."/>
            <person name="Savchenko A."/>
            <person name="Shiryaev A."/>
            <person name="Soop K."/>
            <person name="Spirin V."/>
            <person name="Szebenyi C."/>
            <person name="Tomsovsky M."/>
            <person name="Tulloss R.E."/>
            <person name="Uehling J."/>
            <person name="Grigoriev I.V."/>
            <person name="Vagvolgyi C."/>
            <person name="Papp T."/>
            <person name="Martin F.M."/>
            <person name="Miettinen O."/>
            <person name="Hibbett D.S."/>
            <person name="Nagy L.G."/>
        </authorList>
    </citation>
    <scope>NUCLEOTIDE SEQUENCE [LARGE SCALE GENOMIC DNA]</scope>
    <source>
        <strain evidence="1 2">NL-1719</strain>
    </source>
</reference>
<accession>A0ACD3A296</accession>
<dbReference type="Proteomes" id="UP000308600">
    <property type="component" value="Unassembled WGS sequence"/>
</dbReference>
<organism evidence="1 2">
    <name type="scientific">Pluteus cervinus</name>
    <dbReference type="NCBI Taxonomy" id="181527"/>
    <lineage>
        <taxon>Eukaryota</taxon>
        <taxon>Fungi</taxon>
        <taxon>Dikarya</taxon>
        <taxon>Basidiomycota</taxon>
        <taxon>Agaricomycotina</taxon>
        <taxon>Agaricomycetes</taxon>
        <taxon>Agaricomycetidae</taxon>
        <taxon>Agaricales</taxon>
        <taxon>Pluteineae</taxon>
        <taxon>Pluteaceae</taxon>
        <taxon>Pluteus</taxon>
    </lineage>
</organism>
<dbReference type="EMBL" id="ML208890">
    <property type="protein sequence ID" value="TFK59805.1"/>
    <property type="molecule type" value="Genomic_DNA"/>
</dbReference>
<evidence type="ECO:0000313" key="2">
    <source>
        <dbReference type="Proteomes" id="UP000308600"/>
    </source>
</evidence>
<proteinExistence type="predicted"/>
<evidence type="ECO:0000313" key="1">
    <source>
        <dbReference type="EMBL" id="TFK59805.1"/>
    </source>
</evidence>
<gene>
    <name evidence="1" type="ORF">BDN72DRAFT_780245</name>
</gene>
<keyword evidence="2" id="KW-1185">Reference proteome</keyword>
<protein>
    <submittedName>
        <fullName evidence="1">Uncharacterized protein</fullName>
    </submittedName>
</protein>
<sequence length="242" mass="27929">MENYAAKLQSGGHFFLNWEELKIGCFPHTINISTQKVVTAVVDVQDDDLAAQVSARNPQALLRMGIRSIRASGKRREEFRSIVDQGNKQNWWLVNNQPVQLKNRELILDVPTRWDSSYQMDNRALELQPALDYFFQLPQNTALAPYRLTPDEWKGIQDITVMLSVPSRIQQALCSERTPSLSFALPNFEWLVTSWERLAAAHPHLEPFLRPGLDSAYQYYRKMNDNPAYVIAMCKYSIFCMT</sequence>